<dbReference type="GO" id="GO:0005886">
    <property type="term" value="C:plasma membrane"/>
    <property type="evidence" value="ECO:0007669"/>
    <property type="project" value="TreeGrafter"/>
</dbReference>
<dbReference type="PANTHER" id="PTHR32063">
    <property type="match status" value="1"/>
</dbReference>
<dbReference type="EMBL" id="VSSQ01040964">
    <property type="protein sequence ID" value="MPM94303.1"/>
    <property type="molecule type" value="Genomic_DNA"/>
</dbReference>
<dbReference type="InterPro" id="IPR001036">
    <property type="entry name" value="Acrflvin-R"/>
</dbReference>
<feature type="transmembrane region" description="Helical" evidence="1">
    <location>
        <begin position="186"/>
        <end position="213"/>
    </location>
</feature>
<dbReference type="PRINTS" id="PR00702">
    <property type="entry name" value="ACRIFLAVINRP"/>
</dbReference>
<keyword evidence="1" id="KW-0812">Transmembrane</keyword>
<comment type="caution">
    <text evidence="2">The sequence shown here is derived from an EMBL/GenBank/DDBJ whole genome shotgun (WGS) entry which is preliminary data.</text>
</comment>
<feature type="transmembrane region" description="Helical" evidence="1">
    <location>
        <begin position="266"/>
        <end position="289"/>
    </location>
</feature>
<dbReference type="SUPFAM" id="SSF82714">
    <property type="entry name" value="Multidrug efflux transporter AcrB TolC docking domain, DN and DC subdomains"/>
    <property type="match status" value="1"/>
</dbReference>
<reference evidence="2" key="1">
    <citation type="submission" date="2019-08" db="EMBL/GenBank/DDBJ databases">
        <authorList>
            <person name="Kucharzyk K."/>
            <person name="Murdoch R.W."/>
            <person name="Higgins S."/>
            <person name="Loffler F."/>
        </authorList>
    </citation>
    <scope>NUCLEOTIDE SEQUENCE</scope>
</reference>
<sequence>MQTIATEISNSVNGMTATQLKQNGNDTDVVVMLQKSDRSSELDLKRIFVRNAMGEKISLDNLATLERSTGPVSISRENEMRTVHVVGGLADGYASSQAEADIKALLAEKLPLSDEVFLEYGGDFADMSQMFNQVILIFVLAVILVFGVMASLFESFRNPFIVLLSMPLMMVGVVALYLITGETFSLISAIGIVILAGIVVNNGIVLIEYINLLRKRGLPIRQACIEAGGNRLKPILMTSLTTIFGMIPLAFFGGQGAEQIQPIGQTIIGGMAISTLMTIFFTPVLYALFNKDKKKKDVESIESYVEEL</sequence>
<evidence type="ECO:0000256" key="1">
    <source>
        <dbReference type="SAM" id="Phobius"/>
    </source>
</evidence>
<feature type="transmembrane region" description="Helical" evidence="1">
    <location>
        <begin position="134"/>
        <end position="153"/>
    </location>
</feature>
<dbReference type="AlphaFoldDB" id="A0A645E0C4"/>
<feature type="transmembrane region" description="Helical" evidence="1">
    <location>
        <begin position="234"/>
        <end position="254"/>
    </location>
</feature>
<dbReference type="SUPFAM" id="SSF82866">
    <property type="entry name" value="Multidrug efflux transporter AcrB transmembrane domain"/>
    <property type="match status" value="1"/>
</dbReference>
<feature type="transmembrane region" description="Helical" evidence="1">
    <location>
        <begin position="160"/>
        <end position="180"/>
    </location>
</feature>
<evidence type="ECO:0000313" key="2">
    <source>
        <dbReference type="EMBL" id="MPM94303.1"/>
    </source>
</evidence>
<dbReference type="PANTHER" id="PTHR32063:SF0">
    <property type="entry name" value="SWARMING MOTILITY PROTEIN SWRC"/>
    <property type="match status" value="1"/>
</dbReference>
<name>A0A645E0C4_9ZZZZ</name>
<accession>A0A645E0C4</accession>
<dbReference type="Pfam" id="PF00873">
    <property type="entry name" value="ACR_tran"/>
    <property type="match status" value="1"/>
</dbReference>
<gene>
    <name evidence="2" type="primary">ttgB_3</name>
    <name evidence="2" type="ORF">SDC9_141449</name>
</gene>
<dbReference type="Gene3D" id="3.30.70.1440">
    <property type="entry name" value="Multidrug efflux transporter AcrB pore domain"/>
    <property type="match status" value="1"/>
</dbReference>
<keyword evidence="1" id="KW-1133">Transmembrane helix</keyword>
<keyword evidence="1" id="KW-0472">Membrane</keyword>
<dbReference type="Gene3D" id="3.30.2090.10">
    <property type="entry name" value="Multidrug efflux transporter AcrB TolC docking domain, DN and DC subdomains"/>
    <property type="match status" value="1"/>
</dbReference>
<proteinExistence type="predicted"/>
<dbReference type="Gene3D" id="1.20.1640.10">
    <property type="entry name" value="Multidrug efflux transporter AcrB transmembrane domain"/>
    <property type="match status" value="1"/>
</dbReference>
<organism evidence="2">
    <name type="scientific">bioreactor metagenome</name>
    <dbReference type="NCBI Taxonomy" id="1076179"/>
    <lineage>
        <taxon>unclassified sequences</taxon>
        <taxon>metagenomes</taxon>
        <taxon>ecological metagenomes</taxon>
    </lineage>
</organism>
<protein>
    <submittedName>
        <fullName evidence="2">Toluene efflux pump membrane transporter TtgB</fullName>
    </submittedName>
</protein>
<dbReference type="GO" id="GO:0042910">
    <property type="term" value="F:xenobiotic transmembrane transporter activity"/>
    <property type="evidence" value="ECO:0007669"/>
    <property type="project" value="TreeGrafter"/>
</dbReference>
<dbReference type="InterPro" id="IPR027463">
    <property type="entry name" value="AcrB_DN_DC_subdom"/>
</dbReference>